<feature type="domain" description="DUF5681" evidence="2">
    <location>
        <begin position="30"/>
        <end position="89"/>
    </location>
</feature>
<evidence type="ECO:0000256" key="1">
    <source>
        <dbReference type="SAM" id="MobiDB-lite"/>
    </source>
</evidence>
<evidence type="ECO:0000313" key="4">
    <source>
        <dbReference type="Proteomes" id="UP000197050"/>
    </source>
</evidence>
<dbReference type="Proteomes" id="UP000197050">
    <property type="component" value="Chromosome"/>
</dbReference>
<protein>
    <recommendedName>
        <fullName evidence="2">DUF5681 domain-containing protein</fullName>
    </recommendedName>
</protein>
<evidence type="ECO:0000313" key="3">
    <source>
        <dbReference type="EMBL" id="ASE38382.1"/>
    </source>
</evidence>
<dbReference type="KEGG" id="bvc:CEP68_02050"/>
<dbReference type="AlphaFoldDB" id="A0A1Z3U554"/>
<dbReference type="EMBL" id="CP022048">
    <property type="protein sequence ID" value="ASE38382.1"/>
    <property type="molecule type" value="Genomic_DNA"/>
</dbReference>
<accession>A0A1Z3U554</accession>
<reference evidence="4" key="1">
    <citation type="submission" date="2017-06" db="EMBL/GenBank/DDBJ databases">
        <title>FDA dAtabase for Regulatory Grade micrObial Sequences (FDA-ARGOS): Supporting development and validation of Infectious Disease Dx tests.</title>
        <authorList>
            <person name="Minogue T."/>
            <person name="Wolcott M."/>
            <person name="Wasieloski L."/>
            <person name="Aguilar W."/>
            <person name="Moore D."/>
            <person name="Tallon L."/>
            <person name="Sadzewicz L."/>
            <person name="Sengamalay N."/>
            <person name="Ott S."/>
            <person name="Godinez A."/>
            <person name="Nagaraj S."/>
            <person name="Nadendla S."/>
            <person name="Geyer C."/>
            <person name="Sichtig H."/>
        </authorList>
    </citation>
    <scope>NUCLEOTIDE SEQUENCE [LARGE SCALE GENOMIC DNA]</scope>
    <source>
        <strain evidence="4">FDAARGOS_289</strain>
    </source>
</reference>
<dbReference type="InterPro" id="IPR043736">
    <property type="entry name" value="DUF5681"/>
</dbReference>
<proteinExistence type="predicted"/>
<sequence>MTDAASPSPQPAWLQGFVSTPPKPKGNPAWKKGGPSPNPAGRPRGVLDKRTKVSQALADDAPAIVRVVVEAALEGDMQAASLVMSRVAPTLRSQGLPVTFDFDPSASIGRQMEQVLSAIACGEVPPDVGHQIIASVQALSQIRAVEELEGRLIALEERQR</sequence>
<name>A0A1Z3U554_BREVE</name>
<dbReference type="Pfam" id="PF18932">
    <property type="entry name" value="DUF5681"/>
    <property type="match status" value="1"/>
</dbReference>
<feature type="region of interest" description="Disordered" evidence="1">
    <location>
        <begin position="1"/>
        <end position="48"/>
    </location>
</feature>
<gene>
    <name evidence="3" type="ORF">CEP68_02050</name>
</gene>
<evidence type="ECO:0000259" key="2">
    <source>
        <dbReference type="Pfam" id="PF18932"/>
    </source>
</evidence>
<organism evidence="3 4">
    <name type="scientific">Brevundimonas vesicularis</name>
    <name type="common">Pseudomonas vesicularis</name>
    <dbReference type="NCBI Taxonomy" id="41276"/>
    <lineage>
        <taxon>Bacteria</taxon>
        <taxon>Pseudomonadati</taxon>
        <taxon>Pseudomonadota</taxon>
        <taxon>Alphaproteobacteria</taxon>
        <taxon>Caulobacterales</taxon>
        <taxon>Caulobacteraceae</taxon>
        <taxon>Brevundimonas</taxon>
    </lineage>
</organism>